<feature type="domain" description="Methyltransferase" evidence="1">
    <location>
        <begin position="122"/>
        <end position="223"/>
    </location>
</feature>
<dbReference type="InterPro" id="IPR025714">
    <property type="entry name" value="Methyltranfer_dom"/>
</dbReference>
<dbReference type="RefSeq" id="WP_316973519.1">
    <property type="nucleotide sequence ID" value="NZ_JAWIIJ010000005.1"/>
</dbReference>
<reference evidence="2 3" key="1">
    <citation type="submission" date="2023-10" db="EMBL/GenBank/DDBJ databases">
        <title>Characteristics and mechanism of a salt-tolerant marine origin heterotrophic nitrifying- aerobic denitrifying bacteria Marinobacter xestospongiae HN1.</title>
        <authorList>
            <person name="Qi R."/>
        </authorList>
    </citation>
    <scope>NUCLEOTIDE SEQUENCE [LARGE SCALE GENOMIC DNA]</scope>
    <source>
        <strain evidence="2 3">HN1</strain>
    </source>
</reference>
<dbReference type="GO" id="GO:0008168">
    <property type="term" value="F:methyltransferase activity"/>
    <property type="evidence" value="ECO:0007669"/>
    <property type="project" value="UniProtKB-KW"/>
</dbReference>
<dbReference type="CDD" id="cd02440">
    <property type="entry name" value="AdoMet_MTases"/>
    <property type="match status" value="1"/>
</dbReference>
<name>A0ABU3VX27_9GAMM</name>
<keyword evidence="2" id="KW-0489">Methyltransferase</keyword>
<dbReference type="GO" id="GO:0032259">
    <property type="term" value="P:methylation"/>
    <property type="evidence" value="ECO:0007669"/>
    <property type="project" value="UniProtKB-KW"/>
</dbReference>
<proteinExistence type="predicted"/>
<evidence type="ECO:0000259" key="1">
    <source>
        <dbReference type="Pfam" id="PF13679"/>
    </source>
</evidence>
<keyword evidence="3" id="KW-1185">Reference proteome</keyword>
<organism evidence="2 3">
    <name type="scientific">Marinobacter xestospongiae</name>
    <dbReference type="NCBI Taxonomy" id="994319"/>
    <lineage>
        <taxon>Bacteria</taxon>
        <taxon>Pseudomonadati</taxon>
        <taxon>Pseudomonadota</taxon>
        <taxon>Gammaproteobacteria</taxon>
        <taxon>Pseudomonadales</taxon>
        <taxon>Marinobacteraceae</taxon>
        <taxon>Marinobacter</taxon>
    </lineage>
</organism>
<comment type="caution">
    <text evidence="2">The sequence shown here is derived from an EMBL/GenBank/DDBJ whole genome shotgun (WGS) entry which is preliminary data.</text>
</comment>
<dbReference type="EMBL" id="JAWIIJ010000005">
    <property type="protein sequence ID" value="MDV2078835.1"/>
    <property type="molecule type" value="Genomic_DNA"/>
</dbReference>
<dbReference type="Proteomes" id="UP001269819">
    <property type="component" value="Unassembled WGS sequence"/>
</dbReference>
<dbReference type="Pfam" id="PF13679">
    <property type="entry name" value="Methyltransf_32"/>
    <property type="match status" value="1"/>
</dbReference>
<dbReference type="Gene3D" id="3.40.50.150">
    <property type="entry name" value="Vaccinia Virus protein VP39"/>
    <property type="match status" value="1"/>
</dbReference>
<evidence type="ECO:0000313" key="3">
    <source>
        <dbReference type="Proteomes" id="UP001269819"/>
    </source>
</evidence>
<dbReference type="SUPFAM" id="SSF53335">
    <property type="entry name" value="S-adenosyl-L-methionine-dependent methyltransferases"/>
    <property type="match status" value="1"/>
</dbReference>
<evidence type="ECO:0000313" key="2">
    <source>
        <dbReference type="EMBL" id="MDV2078835.1"/>
    </source>
</evidence>
<dbReference type="PANTHER" id="PTHR13369:SF0">
    <property type="entry name" value="GLUTATHIONE S-TRANSFERASE C-TERMINAL DOMAIN-CONTAINING PROTEIN"/>
    <property type="match status" value="1"/>
</dbReference>
<gene>
    <name evidence="2" type="ORF">RYS15_09065</name>
</gene>
<sequence>MTQDWWSRWQALDHWLAQYRPLWATVPFSTPEPDWLRAQPAAARWLEALDEAACEQYSEDLPALAKDLSPFWPELARRASLLAVPVAEAPATPLAESRARDMPGRKRLQAGAFAAALTPLESRLIDWCCGKGHLGRTLVACGAEVVTGLEWDQELVVDGNALAARDGAAVTIRQQDVLASGWSLPEADQVVALHACGELHRQLLRQGSEDGLARLSVSPCCYHLGVEGHYPLLSRRAREAARVSLDAGEMRVVVQETVTAPARVRRQRQTVSAWRLGFDGLQRQVRGQDHYLPVPPHPAALNRADFRDFCLWAAERKSLALPVDIDYQYWLAHGWRRLHQVRCHELVRHLFRRPLELWLVLDYALYLEEQGYRVSLGEFCQRPLTPRNLLLDARRG</sequence>
<accession>A0ABU3VX27</accession>
<protein>
    <submittedName>
        <fullName evidence="2">Methyltransferase</fullName>
    </submittedName>
</protein>
<dbReference type="PANTHER" id="PTHR13369">
    <property type="match status" value="1"/>
</dbReference>
<keyword evidence="2" id="KW-0808">Transferase</keyword>
<dbReference type="InterPro" id="IPR029063">
    <property type="entry name" value="SAM-dependent_MTases_sf"/>
</dbReference>